<dbReference type="EMBL" id="CP037920">
    <property type="protein sequence ID" value="QDT96807.1"/>
    <property type="molecule type" value="Genomic_DNA"/>
</dbReference>
<dbReference type="Gene3D" id="3.40.50.1110">
    <property type="entry name" value="SGNH hydrolase"/>
    <property type="match status" value="1"/>
</dbReference>
<reference evidence="7 8" key="1">
    <citation type="submission" date="2019-03" db="EMBL/GenBank/DDBJ databases">
        <title>Deep-cultivation of Planctomycetes and their phenomic and genomic characterization uncovers novel biology.</title>
        <authorList>
            <person name="Wiegand S."/>
            <person name="Jogler M."/>
            <person name="Boedeker C."/>
            <person name="Pinto D."/>
            <person name="Vollmers J."/>
            <person name="Rivas-Marin E."/>
            <person name="Kohn T."/>
            <person name="Peeters S.H."/>
            <person name="Heuer A."/>
            <person name="Rast P."/>
            <person name="Oberbeckmann S."/>
            <person name="Bunk B."/>
            <person name="Jeske O."/>
            <person name="Meyerdierks A."/>
            <person name="Storesund J.E."/>
            <person name="Kallscheuer N."/>
            <person name="Luecker S."/>
            <person name="Lage O.M."/>
            <person name="Pohl T."/>
            <person name="Merkel B.J."/>
            <person name="Hornburger P."/>
            <person name="Mueller R.-W."/>
            <person name="Bruemmer F."/>
            <person name="Labrenz M."/>
            <person name="Spormann A.M."/>
            <person name="Op den Camp H."/>
            <person name="Overmann J."/>
            <person name="Amann R."/>
            <person name="Jetten M.S.M."/>
            <person name="Mascher T."/>
            <person name="Medema M.H."/>
            <person name="Devos D.P."/>
            <person name="Kaster A.-K."/>
            <person name="Ovreas L."/>
            <person name="Rohde M."/>
            <person name="Galperin M.Y."/>
            <person name="Jogler C."/>
        </authorList>
    </citation>
    <scope>NUCLEOTIDE SEQUENCE [LARGE SCALE GENOMIC DNA]</scope>
    <source>
        <strain evidence="7 8">V144</strain>
    </source>
</reference>
<dbReference type="SUPFAM" id="SSF50952">
    <property type="entry name" value="Soluble quinoprotein glucose dehydrogenase"/>
    <property type="match status" value="1"/>
</dbReference>
<dbReference type="SUPFAM" id="SSF48371">
    <property type="entry name" value="ARM repeat"/>
    <property type="match status" value="1"/>
</dbReference>
<dbReference type="Pfam" id="PF00754">
    <property type="entry name" value="F5_F8_type_C"/>
    <property type="match status" value="1"/>
</dbReference>
<dbReference type="Gene3D" id="1.10.760.10">
    <property type="entry name" value="Cytochrome c-like domain"/>
    <property type="match status" value="1"/>
</dbReference>
<dbReference type="Pfam" id="PF23500">
    <property type="entry name" value="DUF7133"/>
    <property type="match status" value="1"/>
</dbReference>
<evidence type="ECO:0000256" key="2">
    <source>
        <dbReference type="ARBA" id="ARBA00022723"/>
    </source>
</evidence>
<evidence type="ECO:0000256" key="3">
    <source>
        <dbReference type="ARBA" id="ARBA00023004"/>
    </source>
</evidence>
<dbReference type="InterPro" id="IPR009056">
    <property type="entry name" value="Cyt_c-like_dom"/>
</dbReference>
<feature type="domain" description="Cytochrome c" evidence="6">
    <location>
        <begin position="943"/>
        <end position="1077"/>
    </location>
</feature>
<dbReference type="AlphaFoldDB" id="A0A517VUX0"/>
<dbReference type="RefSeq" id="WP_144985207.1">
    <property type="nucleotide sequence ID" value="NZ_CP037920.1"/>
</dbReference>
<dbReference type="GO" id="GO:0009055">
    <property type="term" value="F:electron transfer activity"/>
    <property type="evidence" value="ECO:0007669"/>
    <property type="project" value="InterPro"/>
</dbReference>
<dbReference type="Gene3D" id="1.25.10.10">
    <property type="entry name" value="Leucine-rich Repeat Variant"/>
    <property type="match status" value="1"/>
</dbReference>
<dbReference type="GO" id="GO:0046872">
    <property type="term" value="F:metal ion binding"/>
    <property type="evidence" value="ECO:0007669"/>
    <property type="project" value="UniProtKB-KW"/>
</dbReference>
<dbReference type="InterPro" id="IPR036909">
    <property type="entry name" value="Cyt_c-like_dom_sf"/>
</dbReference>
<protein>
    <submittedName>
        <fullName evidence="7">Cytochrome c</fullName>
    </submittedName>
</protein>
<keyword evidence="1 4" id="KW-0349">Heme</keyword>
<evidence type="ECO:0000313" key="7">
    <source>
        <dbReference type="EMBL" id="QDT96807.1"/>
    </source>
</evidence>
<feature type="signal peptide" evidence="5">
    <location>
        <begin position="1"/>
        <end position="23"/>
    </location>
</feature>
<dbReference type="InterPro" id="IPR055557">
    <property type="entry name" value="DUF7133"/>
</dbReference>
<dbReference type="PROSITE" id="PS51007">
    <property type="entry name" value="CYTC"/>
    <property type="match status" value="1"/>
</dbReference>
<dbReference type="Proteomes" id="UP000318704">
    <property type="component" value="Chromosome"/>
</dbReference>
<dbReference type="InterPro" id="IPR008979">
    <property type="entry name" value="Galactose-bd-like_sf"/>
</dbReference>
<evidence type="ECO:0000313" key="8">
    <source>
        <dbReference type="Proteomes" id="UP000318704"/>
    </source>
</evidence>
<dbReference type="InterPro" id="IPR013427">
    <property type="entry name" value="Haem-bd_dom_put"/>
</dbReference>
<dbReference type="SUPFAM" id="SSF46626">
    <property type="entry name" value="Cytochrome c"/>
    <property type="match status" value="1"/>
</dbReference>
<keyword evidence="3 4" id="KW-0408">Iron</keyword>
<dbReference type="InterPro" id="IPR036514">
    <property type="entry name" value="SGNH_hydro_sf"/>
</dbReference>
<dbReference type="InterPro" id="IPR016024">
    <property type="entry name" value="ARM-type_fold"/>
</dbReference>
<dbReference type="CDD" id="cd01834">
    <property type="entry name" value="SGNH_hydrolase_like_2"/>
    <property type="match status" value="1"/>
</dbReference>
<dbReference type="SUPFAM" id="SSF49785">
    <property type="entry name" value="Galactose-binding domain-like"/>
    <property type="match status" value="1"/>
</dbReference>
<accession>A0A517VUX0</accession>
<evidence type="ECO:0000259" key="6">
    <source>
        <dbReference type="PROSITE" id="PS51007"/>
    </source>
</evidence>
<keyword evidence="2 4" id="KW-0479">Metal-binding</keyword>
<evidence type="ECO:0000256" key="4">
    <source>
        <dbReference type="PROSITE-ProRule" id="PRU00433"/>
    </source>
</evidence>
<dbReference type="InterPro" id="IPR000421">
    <property type="entry name" value="FA58C"/>
</dbReference>
<dbReference type="GO" id="GO:0020037">
    <property type="term" value="F:heme binding"/>
    <property type="evidence" value="ECO:0007669"/>
    <property type="project" value="InterPro"/>
</dbReference>
<dbReference type="Pfam" id="PF13646">
    <property type="entry name" value="HEAT_2"/>
    <property type="match status" value="1"/>
</dbReference>
<proteinExistence type="predicted"/>
<dbReference type="KEGG" id="gaw:V144x_22650"/>
<dbReference type="PANTHER" id="PTHR33546">
    <property type="entry name" value="LARGE, MULTIFUNCTIONAL SECRETED PROTEIN-RELATED"/>
    <property type="match status" value="1"/>
</dbReference>
<name>A0A517VUX0_9PLAN</name>
<keyword evidence="5" id="KW-0732">Signal</keyword>
<dbReference type="SUPFAM" id="SSF52266">
    <property type="entry name" value="SGNH hydrolase"/>
    <property type="match status" value="1"/>
</dbReference>
<dbReference type="PANTHER" id="PTHR33546:SF1">
    <property type="entry name" value="LARGE, MULTIFUNCTIONAL SECRETED PROTEIN"/>
    <property type="match status" value="1"/>
</dbReference>
<evidence type="ECO:0000256" key="1">
    <source>
        <dbReference type="ARBA" id="ARBA00022617"/>
    </source>
</evidence>
<dbReference type="NCBIfam" id="TIGR02603">
    <property type="entry name" value="CxxCH_TIGR02603"/>
    <property type="match status" value="1"/>
</dbReference>
<organism evidence="7 8">
    <name type="scientific">Gimesia aquarii</name>
    <dbReference type="NCBI Taxonomy" id="2527964"/>
    <lineage>
        <taxon>Bacteria</taxon>
        <taxon>Pseudomonadati</taxon>
        <taxon>Planctomycetota</taxon>
        <taxon>Planctomycetia</taxon>
        <taxon>Planctomycetales</taxon>
        <taxon>Planctomycetaceae</taxon>
        <taxon>Gimesia</taxon>
    </lineage>
</organism>
<dbReference type="Pfam" id="PF13472">
    <property type="entry name" value="Lipase_GDSL_2"/>
    <property type="match status" value="1"/>
</dbReference>
<sequence precursor="true">MRFPTCVLSFLCGISLSISIVSAASTDGPLDLRKNERVAVVGNSLAERMNLWGHFETLLHTRLPEKQIVFRNFGWPADEVGNQQRPSNYTKIDDPLEVFSPQTFICFFGFNESFAGDSQEILNEFVTNYRKYITTQTERFTKEGRKPRFVLISPIAFESTGNPLQPSGVEHNKNLAAYTAAIKKLAAEDGHQFVDLFAETKQAFAKDTGKQFTINGAHANEKGDRLIGELLDAKLFQSSHPIGTAGSKFEKVRHWVNDKSWFHAQDYRMLNGWYVYGGRRTWDLKTFPGEYQKIRKMVAVRDNYVWDLAADRKVPEKPDDSKTGEVFIPETMFGSRDERFREMREPKELKYPTPEESIDMMKVPEGFKVELFASEREYPELANPNQIAFDNKGRLWVSCMTNYPQWLPGSAKPGDKLLIFEDTNSDGRADKCITFYDKLICPTGFEFWNGGVLVVDEPRILFLKDTDGDDKADLVEELIDGIATDDTHHTVGAWEYSNGGLLHMLEGVSLSTTLETPYGAFRNKGTAGCYTLDPRTLKFRHFRTPGYGNPWCLVFDKWGNGMVGDGTNAKQHWTSPLSGLEVSTRRTLEPNFDNQGMRPAVGNEFLISRHLPDDVQNQFIYACVINMHGLPRFNIRDQKEGAGFEGERIDDLLSSTDIIFRPVDPKIGPDGAVWFGDWCNALIGHMQYSQRDPNRDHKHGRVYRLVNTKKPLLKPVTQAGKSIEELLEQLNAYELRTRYRARRELWDRDQTQVLSAVNQWIDGVDDPRQLCEAMWLQEAFRSVDTKLIDRILATDEYRARAAAIHTLTNEMERQPNLKDYLAKAIKDPHPRVRLEAIRGLSFFGSEEATELALSATDQKMDYWIDYTLEHTLHALKPAWEVAETKPEFLSKSSEAAKKYLSRYKKMMGPGGAAVKPLEIAETEDAPESKRKAAIRQLASMRGGNVKRGEGVFKQVCSACHMVGDLGKKFGPDLSDIGQKMKKTELMTSILMPNDKIAKGFETVAIVTDEGIVHTGFILSENEDMISLGIAKGKKVEVPKDQIELRKPIKASSMPEGLIKTIAPIEFLDLVAYLSQQRQIRAVREKDGWISTKQKTVKLRKLNGYPEISRDAAIKTSGRYSNSGWNEDIHLFLTDVPRETFDFAFHSDLDTDSPHVTIRLAKDSEIRYLWLRNRKGLPQRAKGLTVWISSDGNNFEKVWTAEKVQSDWTIELPEGTRAQYVRVGLEGKGTLHLHQGAIYGK</sequence>
<dbReference type="InterPro" id="IPR013830">
    <property type="entry name" value="SGNH_hydro"/>
</dbReference>
<evidence type="ECO:0000256" key="5">
    <source>
        <dbReference type="SAM" id="SignalP"/>
    </source>
</evidence>
<dbReference type="GO" id="GO:0016788">
    <property type="term" value="F:hydrolase activity, acting on ester bonds"/>
    <property type="evidence" value="ECO:0007669"/>
    <property type="project" value="UniProtKB-ARBA"/>
</dbReference>
<feature type="chain" id="PRO_5022145462" evidence="5">
    <location>
        <begin position="24"/>
        <end position="1240"/>
    </location>
</feature>
<gene>
    <name evidence="7" type="ORF">V144x_22650</name>
</gene>
<dbReference type="Gene3D" id="2.60.120.260">
    <property type="entry name" value="Galactose-binding domain-like"/>
    <property type="match status" value="1"/>
</dbReference>
<dbReference type="InterPro" id="IPR011041">
    <property type="entry name" value="Quinoprot_gluc/sorb_DH_b-prop"/>
</dbReference>
<dbReference type="InterPro" id="IPR011989">
    <property type="entry name" value="ARM-like"/>
</dbReference>